<keyword evidence="1" id="KW-0813">Transport</keyword>
<dbReference type="InterPro" id="IPR027417">
    <property type="entry name" value="P-loop_NTPase"/>
</dbReference>
<proteinExistence type="predicted"/>
<dbReference type="EMBL" id="VSSQ01030523">
    <property type="protein sequence ID" value="MPM81076.1"/>
    <property type="molecule type" value="Genomic_DNA"/>
</dbReference>
<sequence length="128" mass="14363">MMPQCIIFDESTAMLDPYGRKEITDTIKKLNASGLTVILITHYMDEATSADRVIVMNDGKIEKDDTPKNVFSDPRGLSRIGLDVPQVTELMDLLATNREISKLYDIPKGVIDVKEASEVIEGMFNKRK</sequence>
<dbReference type="GO" id="GO:0005524">
    <property type="term" value="F:ATP binding"/>
    <property type="evidence" value="ECO:0007669"/>
    <property type="project" value="UniProtKB-KW"/>
</dbReference>
<accession>A0A645CVB3</accession>
<evidence type="ECO:0000256" key="1">
    <source>
        <dbReference type="ARBA" id="ARBA00022448"/>
    </source>
</evidence>
<evidence type="ECO:0000256" key="3">
    <source>
        <dbReference type="ARBA" id="ARBA00022840"/>
    </source>
</evidence>
<dbReference type="SUPFAM" id="SSF52540">
    <property type="entry name" value="P-loop containing nucleoside triphosphate hydrolases"/>
    <property type="match status" value="1"/>
</dbReference>
<gene>
    <name evidence="4" type="ORF">SDC9_128128</name>
</gene>
<dbReference type="GO" id="GO:0043190">
    <property type="term" value="C:ATP-binding cassette (ABC) transporter complex"/>
    <property type="evidence" value="ECO:0007669"/>
    <property type="project" value="TreeGrafter"/>
</dbReference>
<dbReference type="Gene3D" id="3.40.50.300">
    <property type="entry name" value="P-loop containing nucleotide triphosphate hydrolases"/>
    <property type="match status" value="1"/>
</dbReference>
<keyword evidence="3" id="KW-0067">ATP-binding</keyword>
<protein>
    <recommendedName>
        <fullName evidence="5">Energy-coupling factor transporter ATP-binding protein EcfA2</fullName>
    </recommendedName>
</protein>
<evidence type="ECO:0000313" key="4">
    <source>
        <dbReference type="EMBL" id="MPM81076.1"/>
    </source>
</evidence>
<evidence type="ECO:0000256" key="2">
    <source>
        <dbReference type="ARBA" id="ARBA00022741"/>
    </source>
</evidence>
<dbReference type="InterPro" id="IPR050095">
    <property type="entry name" value="ECF_ABC_transporter_ATP-bd"/>
</dbReference>
<dbReference type="PANTHER" id="PTHR43553">
    <property type="entry name" value="HEAVY METAL TRANSPORTER"/>
    <property type="match status" value="1"/>
</dbReference>
<comment type="caution">
    <text evidence="4">The sequence shown here is derived from an EMBL/GenBank/DDBJ whole genome shotgun (WGS) entry which is preliminary data.</text>
</comment>
<dbReference type="GO" id="GO:0042626">
    <property type="term" value="F:ATPase-coupled transmembrane transporter activity"/>
    <property type="evidence" value="ECO:0007669"/>
    <property type="project" value="TreeGrafter"/>
</dbReference>
<organism evidence="4">
    <name type="scientific">bioreactor metagenome</name>
    <dbReference type="NCBI Taxonomy" id="1076179"/>
    <lineage>
        <taxon>unclassified sequences</taxon>
        <taxon>metagenomes</taxon>
        <taxon>ecological metagenomes</taxon>
    </lineage>
</organism>
<dbReference type="AlphaFoldDB" id="A0A645CVB3"/>
<reference evidence="4" key="1">
    <citation type="submission" date="2019-08" db="EMBL/GenBank/DDBJ databases">
        <authorList>
            <person name="Kucharzyk K."/>
            <person name="Murdoch R.W."/>
            <person name="Higgins S."/>
            <person name="Loffler F."/>
        </authorList>
    </citation>
    <scope>NUCLEOTIDE SEQUENCE</scope>
</reference>
<dbReference type="PANTHER" id="PTHR43553:SF24">
    <property type="entry name" value="ENERGY-COUPLING FACTOR TRANSPORTER ATP-BINDING PROTEIN ECFA1"/>
    <property type="match status" value="1"/>
</dbReference>
<name>A0A645CVB3_9ZZZZ</name>
<keyword evidence="2" id="KW-0547">Nucleotide-binding</keyword>
<evidence type="ECO:0008006" key="5">
    <source>
        <dbReference type="Google" id="ProtNLM"/>
    </source>
</evidence>